<proteinExistence type="predicted"/>
<dbReference type="Proteomes" id="UP000095743">
    <property type="component" value="Chromosome"/>
</dbReference>
<dbReference type="SUPFAM" id="SSF53474">
    <property type="entry name" value="alpha/beta-Hydrolases"/>
    <property type="match status" value="1"/>
</dbReference>
<dbReference type="RefSeq" id="WP_069975095.1">
    <property type="nucleotide sequence ID" value="NZ_CP017269.1"/>
</dbReference>
<evidence type="ECO:0000313" key="2">
    <source>
        <dbReference type="EMBL" id="AOT69437.1"/>
    </source>
</evidence>
<dbReference type="GO" id="GO:0016020">
    <property type="term" value="C:membrane"/>
    <property type="evidence" value="ECO:0007669"/>
    <property type="project" value="TreeGrafter"/>
</dbReference>
<dbReference type="Pfam" id="PF00561">
    <property type="entry name" value="Abhydrolase_1"/>
    <property type="match status" value="1"/>
</dbReference>
<dbReference type="PANTHER" id="PTHR43798:SF33">
    <property type="entry name" value="HYDROLASE, PUTATIVE (AFU_ORTHOLOGUE AFUA_2G14860)-RELATED"/>
    <property type="match status" value="1"/>
</dbReference>
<keyword evidence="3" id="KW-1185">Reference proteome</keyword>
<name>A0A1D8GEV4_9FIRM</name>
<dbReference type="KEGG" id="gfe:Gferi_07545"/>
<dbReference type="AlphaFoldDB" id="A0A1D8GEV4"/>
<evidence type="ECO:0000259" key="1">
    <source>
        <dbReference type="Pfam" id="PF00561"/>
    </source>
</evidence>
<dbReference type="PANTHER" id="PTHR43798">
    <property type="entry name" value="MONOACYLGLYCEROL LIPASE"/>
    <property type="match status" value="1"/>
</dbReference>
<organism evidence="2 3">
    <name type="scientific">Geosporobacter ferrireducens</name>
    <dbReference type="NCBI Taxonomy" id="1424294"/>
    <lineage>
        <taxon>Bacteria</taxon>
        <taxon>Bacillati</taxon>
        <taxon>Bacillota</taxon>
        <taxon>Clostridia</taxon>
        <taxon>Peptostreptococcales</taxon>
        <taxon>Thermotaleaceae</taxon>
        <taxon>Geosporobacter</taxon>
    </lineage>
</organism>
<dbReference type="GO" id="GO:0046464">
    <property type="term" value="P:acylglycerol catabolic process"/>
    <property type="evidence" value="ECO:0007669"/>
    <property type="project" value="TreeGrafter"/>
</dbReference>
<dbReference type="STRING" id="1424294.Gferi_07545"/>
<dbReference type="EMBL" id="CP017269">
    <property type="protein sequence ID" value="AOT69437.1"/>
    <property type="molecule type" value="Genomic_DNA"/>
</dbReference>
<evidence type="ECO:0000313" key="3">
    <source>
        <dbReference type="Proteomes" id="UP000095743"/>
    </source>
</evidence>
<gene>
    <name evidence="2" type="ORF">Gferi_07545</name>
</gene>
<dbReference type="InterPro" id="IPR029058">
    <property type="entry name" value="AB_hydrolase_fold"/>
</dbReference>
<sequence>MSNYVLSLDNARIAYDVTGHGPAILLVHGMGSKVNKNLWKDTGWVEKLTPHFTVITMDLRGFGESDKSHDPEFYSINNIINDIHAVINACGFKEYHYFGHSYGATIGLQTCILSKHVQKVICAGTTFGDSFFKESVPKWIDEYEILNTCKQTKTYSNQDLAEEDIEWVENTDIEIIIAQLMAMKSWKGIDVCDITKKLAVYTGFNDNPLVLENFEQNENQLKRNEIAHKIFDNLNHSDLVSKVDTVLPWVLEFLLQ</sequence>
<dbReference type="InterPro" id="IPR050266">
    <property type="entry name" value="AB_hydrolase_sf"/>
</dbReference>
<protein>
    <recommendedName>
        <fullName evidence="1">AB hydrolase-1 domain-containing protein</fullName>
    </recommendedName>
</protein>
<dbReference type="GO" id="GO:0047372">
    <property type="term" value="F:monoacylglycerol lipase activity"/>
    <property type="evidence" value="ECO:0007669"/>
    <property type="project" value="TreeGrafter"/>
</dbReference>
<dbReference type="Gene3D" id="3.40.50.1820">
    <property type="entry name" value="alpha/beta hydrolase"/>
    <property type="match status" value="1"/>
</dbReference>
<feature type="domain" description="AB hydrolase-1" evidence="1">
    <location>
        <begin position="22"/>
        <end position="145"/>
    </location>
</feature>
<accession>A0A1D8GEV4</accession>
<dbReference type="InterPro" id="IPR000073">
    <property type="entry name" value="AB_hydrolase_1"/>
</dbReference>
<reference evidence="2 3" key="1">
    <citation type="submission" date="2016-09" db="EMBL/GenBank/DDBJ databases">
        <title>Genomic analysis reveals versatility of anaerobic energy metabolism of Geosporobacter ferrireducens IRF9 of phylum Firmicutes.</title>
        <authorList>
            <person name="Kim S.-J."/>
        </authorList>
    </citation>
    <scope>NUCLEOTIDE SEQUENCE [LARGE SCALE GENOMIC DNA]</scope>
    <source>
        <strain evidence="2 3">IRF9</strain>
    </source>
</reference>